<comment type="caution">
    <text evidence="2">The sequence shown here is derived from an EMBL/GenBank/DDBJ whole genome shotgun (WGS) entry which is preliminary data.</text>
</comment>
<dbReference type="RefSeq" id="WP_170287696.1">
    <property type="nucleotide sequence ID" value="NZ_BAAALV010000002.1"/>
</dbReference>
<dbReference type="Proteomes" id="UP001500784">
    <property type="component" value="Unassembled WGS sequence"/>
</dbReference>
<dbReference type="EMBL" id="BAAALV010000002">
    <property type="protein sequence ID" value="GAA1907996.1"/>
    <property type="molecule type" value="Genomic_DNA"/>
</dbReference>
<organism evidence="2 3">
    <name type="scientific">Arthrobacter gandavensis</name>
    <dbReference type="NCBI Taxonomy" id="169960"/>
    <lineage>
        <taxon>Bacteria</taxon>
        <taxon>Bacillati</taxon>
        <taxon>Actinomycetota</taxon>
        <taxon>Actinomycetes</taxon>
        <taxon>Micrococcales</taxon>
        <taxon>Micrococcaceae</taxon>
        <taxon>Arthrobacter</taxon>
    </lineage>
</organism>
<evidence type="ECO:0000313" key="2">
    <source>
        <dbReference type="EMBL" id="GAA1907996.1"/>
    </source>
</evidence>
<proteinExistence type="predicted"/>
<reference evidence="3" key="1">
    <citation type="journal article" date="2019" name="Int. J. Syst. Evol. Microbiol.">
        <title>The Global Catalogue of Microorganisms (GCM) 10K type strain sequencing project: providing services to taxonomists for standard genome sequencing and annotation.</title>
        <authorList>
            <consortium name="The Broad Institute Genomics Platform"/>
            <consortium name="The Broad Institute Genome Sequencing Center for Infectious Disease"/>
            <person name="Wu L."/>
            <person name="Ma J."/>
        </authorList>
    </citation>
    <scope>NUCLEOTIDE SEQUENCE [LARGE SCALE GENOMIC DNA]</scope>
    <source>
        <strain evidence="3">JCM 13316</strain>
    </source>
</reference>
<evidence type="ECO:0000259" key="1">
    <source>
        <dbReference type="Pfam" id="PF02900"/>
    </source>
</evidence>
<evidence type="ECO:0000313" key="3">
    <source>
        <dbReference type="Proteomes" id="UP001500784"/>
    </source>
</evidence>
<feature type="domain" description="Extradiol ring-cleavage dioxygenase class III enzyme subunit B" evidence="1">
    <location>
        <begin position="33"/>
        <end position="270"/>
    </location>
</feature>
<dbReference type="SUPFAM" id="SSF53213">
    <property type="entry name" value="LigB-like"/>
    <property type="match status" value="1"/>
</dbReference>
<dbReference type="InterPro" id="IPR004183">
    <property type="entry name" value="Xdiol_dOase_suB"/>
</dbReference>
<dbReference type="Pfam" id="PF02900">
    <property type="entry name" value="LigB"/>
    <property type="match status" value="1"/>
</dbReference>
<name>A0ABP5ABJ7_9MICC</name>
<accession>A0ABP5ABJ7</accession>
<keyword evidence="3" id="KW-1185">Reference proteome</keyword>
<gene>
    <name evidence="2" type="ORF">GCM10009688_10040</name>
</gene>
<sequence>MTDRVAPGVFERYPEAARQRDSLEYCKELYARIHEDFADMRKAVEEYEPDVLVFIGDDQGDLFNLSNNPTLAIYTGEEEMWGHQAYEWDVPMKDRATITFKNDVEVAKALAHGLVKRNFDIATLNRFNPQGRDGYGLPHMAARIAPELDPSREIPIVCILINEYYTPLAGGERCADLGRAIAEILNMREEKIVLVASGGLSHFPSDKDFNRGDIDVPLDKWVLERVERNDVDALAKLFSFDSDTMRSGTGEIRAWISLAAAMNRPGEVIDYLPVHACFTGIGFAKWPVLA</sequence>
<protein>
    <recommendedName>
        <fullName evidence="1">Extradiol ring-cleavage dioxygenase class III enzyme subunit B domain-containing protein</fullName>
    </recommendedName>
</protein>
<dbReference type="Gene3D" id="3.40.830.10">
    <property type="entry name" value="LigB-like"/>
    <property type="match status" value="1"/>
</dbReference>